<dbReference type="Pfam" id="PF16112">
    <property type="entry name" value="DUF4830"/>
    <property type="match status" value="1"/>
</dbReference>
<keyword evidence="1" id="KW-0472">Membrane</keyword>
<feature type="domain" description="DUF4830" evidence="2">
    <location>
        <begin position="82"/>
        <end position="128"/>
    </location>
</feature>
<keyword evidence="1" id="KW-1133">Transmembrane helix</keyword>
<dbReference type="InterPro" id="IPR032257">
    <property type="entry name" value="DUF4830"/>
</dbReference>
<dbReference type="EMBL" id="CP039381">
    <property type="protein sequence ID" value="QCT06527.1"/>
    <property type="molecule type" value="Genomic_DNA"/>
</dbReference>
<protein>
    <submittedName>
        <fullName evidence="3">DUF4830 domain-containing protein</fullName>
    </submittedName>
</protein>
<evidence type="ECO:0000256" key="1">
    <source>
        <dbReference type="SAM" id="Phobius"/>
    </source>
</evidence>
<dbReference type="RefSeq" id="WP_138156593.1">
    <property type="nucleotide sequence ID" value="NZ_CP039381.1"/>
</dbReference>
<evidence type="ECO:0000313" key="3">
    <source>
        <dbReference type="EMBL" id="QCT06527.1"/>
    </source>
</evidence>
<gene>
    <name evidence="3" type="ORF">E5Z56_03755</name>
</gene>
<proteinExistence type="predicted"/>
<keyword evidence="1" id="KW-0812">Transmembrane</keyword>
<accession>A0A4P8XUH7</accession>
<evidence type="ECO:0000259" key="2">
    <source>
        <dbReference type="Pfam" id="PF16112"/>
    </source>
</evidence>
<dbReference type="OrthoDB" id="1821579at2"/>
<evidence type="ECO:0000313" key="4">
    <source>
        <dbReference type="Proteomes" id="UP000301475"/>
    </source>
</evidence>
<reference evidence="3 4" key="1">
    <citation type="submission" date="2019-04" db="EMBL/GenBank/DDBJ databases">
        <authorList>
            <person name="Embree M."/>
            <person name="Gaffney J.R."/>
        </authorList>
    </citation>
    <scope>NUCLEOTIDE SEQUENCE [LARGE SCALE GENOMIC DNA]</scope>
    <source>
        <strain evidence="3 4">JE7A12</strain>
    </source>
</reference>
<dbReference type="Proteomes" id="UP000301475">
    <property type="component" value="Chromosome"/>
</dbReference>
<keyword evidence="4" id="KW-1185">Reference proteome</keyword>
<dbReference type="AlphaFoldDB" id="A0A4P8XUH7"/>
<name>A0A4P8XUH7_9FIRM</name>
<dbReference type="KEGG" id="ruj:E5Z56_03755"/>
<feature type="transmembrane region" description="Helical" evidence="1">
    <location>
        <begin position="24"/>
        <end position="42"/>
    </location>
</feature>
<sequence length="161" mass="18503">MEYGRTDKMFVLTVKTKINNKKKFLFMCAFGLILILAVVFVSCDNTPKSAYCKEIGEYSLSFSTSNDKETFLSYFNVTGQPVTIDNVRIPENFNSTYERYNKIQKAMGLDLNNFKGKTTKRYVYKGKDNYFVSILTYKGKVVGCHKSKELYGSDFVSLLKE</sequence>
<organism evidence="3 4">
    <name type="scientific">Ruminococcus bovis</name>
    <dbReference type="NCBI Taxonomy" id="2564099"/>
    <lineage>
        <taxon>Bacteria</taxon>
        <taxon>Bacillati</taxon>
        <taxon>Bacillota</taxon>
        <taxon>Clostridia</taxon>
        <taxon>Eubacteriales</taxon>
        <taxon>Oscillospiraceae</taxon>
        <taxon>Ruminococcus</taxon>
    </lineage>
</organism>